<evidence type="ECO:0008006" key="4">
    <source>
        <dbReference type="Google" id="ProtNLM"/>
    </source>
</evidence>
<dbReference type="GO" id="GO:0004115">
    <property type="term" value="F:3',5'-cyclic-AMP phosphodiesterase activity"/>
    <property type="evidence" value="ECO:0007669"/>
    <property type="project" value="InterPro"/>
</dbReference>
<dbReference type="PANTHER" id="PTHR28283:SF1">
    <property type="entry name" value="3',5'-CYCLIC-NUCLEOTIDE PHOSPHODIESTERASE 1"/>
    <property type="match status" value="1"/>
</dbReference>
<dbReference type="GO" id="GO:0047555">
    <property type="term" value="F:3',5'-cyclic-GMP phosphodiesterase activity"/>
    <property type="evidence" value="ECO:0007669"/>
    <property type="project" value="TreeGrafter"/>
</dbReference>
<dbReference type="CDD" id="cd07735">
    <property type="entry name" value="class_II_PDE_MBL-fold"/>
    <property type="match status" value="1"/>
</dbReference>
<name>A0A8H3BP89_9AGAM</name>
<evidence type="ECO:0000256" key="1">
    <source>
        <dbReference type="SAM" id="MobiDB-lite"/>
    </source>
</evidence>
<feature type="region of interest" description="Disordered" evidence="1">
    <location>
        <begin position="340"/>
        <end position="381"/>
    </location>
</feature>
<feature type="compositionally biased region" description="Polar residues" evidence="1">
    <location>
        <begin position="364"/>
        <end position="378"/>
    </location>
</feature>
<reference evidence="2" key="1">
    <citation type="submission" date="2021-01" db="EMBL/GenBank/DDBJ databases">
        <authorList>
            <person name="Kaushik A."/>
        </authorList>
    </citation>
    <scope>NUCLEOTIDE SEQUENCE</scope>
    <source>
        <strain evidence="2">AG4-R118</strain>
    </source>
</reference>
<dbReference type="EMBL" id="CAJMWX010001052">
    <property type="protein sequence ID" value="CAE6460800.1"/>
    <property type="molecule type" value="Genomic_DNA"/>
</dbReference>
<dbReference type="InterPro" id="IPR036866">
    <property type="entry name" value="RibonucZ/Hydroxyglut_hydro"/>
</dbReference>
<protein>
    <recommendedName>
        <fullName evidence="4">3',5'-cyclic-nucleotide phosphodiesterase</fullName>
    </recommendedName>
</protein>
<dbReference type="SUPFAM" id="SSF56281">
    <property type="entry name" value="Metallo-hydrolase/oxidoreductase"/>
    <property type="match status" value="1"/>
</dbReference>
<dbReference type="Gene3D" id="3.60.15.10">
    <property type="entry name" value="Ribonuclease Z/Hydroxyacylglutathione hydrolase-like"/>
    <property type="match status" value="1"/>
</dbReference>
<dbReference type="Pfam" id="PF02112">
    <property type="entry name" value="PDEase_II"/>
    <property type="match status" value="1"/>
</dbReference>
<dbReference type="GO" id="GO:1902660">
    <property type="term" value="P:negative regulation of glucose mediated signaling pathway"/>
    <property type="evidence" value="ECO:0007669"/>
    <property type="project" value="TreeGrafter"/>
</dbReference>
<comment type="caution">
    <text evidence="2">The sequence shown here is derived from an EMBL/GenBank/DDBJ whole genome shotgun (WGS) entry which is preliminary data.</text>
</comment>
<dbReference type="PANTHER" id="PTHR28283">
    <property type="entry name" value="3',5'-CYCLIC-NUCLEOTIDE PHOSPHODIESTERASE 1"/>
    <property type="match status" value="1"/>
</dbReference>
<feature type="compositionally biased region" description="Basic residues" evidence="1">
    <location>
        <begin position="344"/>
        <end position="353"/>
    </location>
</feature>
<accession>A0A8H3BP89</accession>
<sequence>MSVHSRKKRRMESGHFDLVVVGCGGGHDETNLSGYLLKPRDKQWSDGILGLEAGSGYGALKQLFGTTHPHLFASLFKPNASKRPYSATDKAHIVFTHLRAYLISHAHLDHCASLIISSGSLPGPTRHILGTQSVLEDLERCIWRPGRCWPRIVGWDHDSSSNTAGGILRALKLAPGTDTIGDRDEEYAPIGAGFDDLLVRVVPVSHGCSYTSSAFFIRHARTRHEFLFFGDVEADPVPDSSSPASSPSSSPCPSARPLLLPIWQHAAHLFTCNRLRALLIECSYPAGRAESQMFGHLSVEGLRKEIKVLAAEVAKLRPKVAEEVTKPRVVEIEDLPTNATKVRSSLRRPLKRKPSSDLPHPRTRSLTKSPSATLSLTKPATPGPLTGLRVIVTHCKEPPPGFDLQGAPSIADYIVRQLKYGVGALGPDETGVEYIAAHQGDEFGELSSFCSARSVQVSRVPWDGGVI</sequence>
<proteinExistence type="predicted"/>
<dbReference type="InterPro" id="IPR000396">
    <property type="entry name" value="Pdiesterase2"/>
</dbReference>
<evidence type="ECO:0000313" key="2">
    <source>
        <dbReference type="EMBL" id="CAE6460800.1"/>
    </source>
</evidence>
<organism evidence="2 3">
    <name type="scientific">Rhizoctonia solani</name>
    <dbReference type="NCBI Taxonomy" id="456999"/>
    <lineage>
        <taxon>Eukaryota</taxon>
        <taxon>Fungi</taxon>
        <taxon>Dikarya</taxon>
        <taxon>Basidiomycota</taxon>
        <taxon>Agaricomycotina</taxon>
        <taxon>Agaricomycetes</taxon>
        <taxon>Cantharellales</taxon>
        <taxon>Ceratobasidiaceae</taxon>
        <taxon>Rhizoctonia</taxon>
    </lineage>
</organism>
<dbReference type="PRINTS" id="PR00388">
    <property type="entry name" value="PDIESTERASE2"/>
</dbReference>
<dbReference type="Proteomes" id="UP000663888">
    <property type="component" value="Unassembled WGS sequence"/>
</dbReference>
<dbReference type="GO" id="GO:0006198">
    <property type="term" value="P:cAMP catabolic process"/>
    <property type="evidence" value="ECO:0007669"/>
    <property type="project" value="InterPro"/>
</dbReference>
<dbReference type="AlphaFoldDB" id="A0A8H3BP89"/>
<evidence type="ECO:0000313" key="3">
    <source>
        <dbReference type="Proteomes" id="UP000663888"/>
    </source>
</evidence>
<gene>
    <name evidence="2" type="ORF">RDB_LOCUS89381</name>
</gene>